<reference evidence="1" key="1">
    <citation type="submission" date="2022-06" db="EMBL/GenBank/DDBJ databases">
        <authorList>
            <person name="Legras J.-L."/>
            <person name="Devillers H."/>
            <person name="Grondin C."/>
        </authorList>
    </citation>
    <scope>NUCLEOTIDE SEQUENCE</scope>
    <source>
        <strain evidence="1">CLIB 1444</strain>
    </source>
</reference>
<dbReference type="EMBL" id="CALSDN010000013">
    <property type="protein sequence ID" value="CAH6723250.1"/>
    <property type="molecule type" value="Genomic_DNA"/>
</dbReference>
<accession>A0ACA9YEF6</accession>
<comment type="caution">
    <text evidence="1">The sequence shown here is derived from an EMBL/GenBank/DDBJ whole genome shotgun (WGS) entry which is preliminary data.</text>
</comment>
<organism evidence="1 2">
    <name type="scientific">[Candida] jaroonii</name>
    <dbReference type="NCBI Taxonomy" id="467808"/>
    <lineage>
        <taxon>Eukaryota</taxon>
        <taxon>Fungi</taxon>
        <taxon>Dikarya</taxon>
        <taxon>Ascomycota</taxon>
        <taxon>Saccharomycotina</taxon>
        <taxon>Pichiomycetes</taxon>
        <taxon>Debaryomycetaceae</taxon>
        <taxon>Yamadazyma</taxon>
    </lineage>
</organism>
<evidence type="ECO:0000313" key="2">
    <source>
        <dbReference type="Proteomes" id="UP001152531"/>
    </source>
</evidence>
<dbReference type="Proteomes" id="UP001152531">
    <property type="component" value="Unassembled WGS sequence"/>
</dbReference>
<name>A0ACA9YEF6_9ASCO</name>
<protein>
    <submittedName>
        <fullName evidence="1">Uncharacterized protein</fullName>
    </submittedName>
</protein>
<proteinExistence type="predicted"/>
<gene>
    <name evidence="1" type="ORF">CLIB1444_13S03686</name>
</gene>
<sequence length="156" mass="17286">MNFDSESLDDFGSQESLSSKNSKSPGQFDSRNPRIQPITSPSGVNTLNDFNDSSNVSISSDEYDRNEVFLNQSLDKSLDESDSRDDSLYLPSPNLSRNSTTSCLSTTATKDGVEGRKLHRNGPNPYSNQLIANMIKNLDDKKLAADEKQLRAMNDK</sequence>
<evidence type="ECO:0000313" key="1">
    <source>
        <dbReference type="EMBL" id="CAH6723250.1"/>
    </source>
</evidence>
<keyword evidence="2" id="KW-1185">Reference proteome</keyword>